<accession>A0A7Y9DTF3</accession>
<evidence type="ECO:0000313" key="3">
    <source>
        <dbReference type="Proteomes" id="UP000535890"/>
    </source>
</evidence>
<name>A0A7Y9DTF3_9PSEU</name>
<comment type="caution">
    <text evidence="2">The sequence shown here is derived from an EMBL/GenBank/DDBJ whole genome shotgun (WGS) entry which is preliminary data.</text>
</comment>
<organism evidence="2 3">
    <name type="scientific">Actinomycetospora corticicola</name>
    <dbReference type="NCBI Taxonomy" id="663602"/>
    <lineage>
        <taxon>Bacteria</taxon>
        <taxon>Bacillati</taxon>
        <taxon>Actinomycetota</taxon>
        <taxon>Actinomycetes</taxon>
        <taxon>Pseudonocardiales</taxon>
        <taxon>Pseudonocardiaceae</taxon>
        <taxon>Actinomycetospora</taxon>
    </lineage>
</organism>
<dbReference type="AlphaFoldDB" id="A0A7Y9DTF3"/>
<dbReference type="InterPro" id="IPR031165">
    <property type="entry name" value="GNAT_YJDJ"/>
</dbReference>
<dbReference type="PROSITE" id="PS51729">
    <property type="entry name" value="GNAT_YJDJ"/>
    <property type="match status" value="1"/>
</dbReference>
<dbReference type="Proteomes" id="UP000535890">
    <property type="component" value="Unassembled WGS sequence"/>
</dbReference>
<dbReference type="InterPro" id="IPR016181">
    <property type="entry name" value="Acyl_CoA_acyltransferase"/>
</dbReference>
<evidence type="ECO:0000259" key="1">
    <source>
        <dbReference type="PROSITE" id="PS51729"/>
    </source>
</evidence>
<evidence type="ECO:0000313" key="2">
    <source>
        <dbReference type="EMBL" id="NYD35191.1"/>
    </source>
</evidence>
<dbReference type="RefSeq" id="WP_179793065.1">
    <property type="nucleotide sequence ID" value="NZ_BAABHP010000004.1"/>
</dbReference>
<dbReference type="Pfam" id="PF14542">
    <property type="entry name" value="Acetyltransf_CG"/>
    <property type="match status" value="1"/>
</dbReference>
<proteinExistence type="predicted"/>
<dbReference type="Gene3D" id="3.40.630.30">
    <property type="match status" value="1"/>
</dbReference>
<dbReference type="EMBL" id="JACCBN010000001">
    <property type="protein sequence ID" value="NYD35191.1"/>
    <property type="molecule type" value="Genomic_DNA"/>
</dbReference>
<gene>
    <name evidence="2" type="ORF">BJ983_001293</name>
</gene>
<reference evidence="2 3" key="1">
    <citation type="submission" date="2020-07" db="EMBL/GenBank/DDBJ databases">
        <title>Sequencing the genomes of 1000 actinobacteria strains.</title>
        <authorList>
            <person name="Klenk H.-P."/>
        </authorList>
    </citation>
    <scope>NUCLEOTIDE SEQUENCE [LARGE SCALE GENOMIC DNA]</scope>
    <source>
        <strain evidence="2 3">DSM 45772</strain>
    </source>
</reference>
<dbReference type="PANTHER" id="PTHR31435">
    <property type="entry name" value="PROTEIN NATD1"/>
    <property type="match status" value="1"/>
</dbReference>
<sequence length="110" mass="12339">MPDQFDVTDVPERHRYEIRVGDQVAGFAEYALRSDRHGDGETIAFIHTEVDDAFAGQGLAGRLARAALDDARARKLAVLPFCPFIRGWIAKHPDYVDLVPTGRREQFDLA</sequence>
<protein>
    <recommendedName>
        <fullName evidence="1">N-acetyltransferase domain-containing protein</fullName>
    </recommendedName>
</protein>
<dbReference type="InterPro" id="IPR045057">
    <property type="entry name" value="Gcn5-rel_NAT"/>
</dbReference>
<dbReference type="SUPFAM" id="SSF55729">
    <property type="entry name" value="Acyl-CoA N-acyltransferases (Nat)"/>
    <property type="match status" value="1"/>
</dbReference>
<feature type="domain" description="N-acetyltransferase" evidence="1">
    <location>
        <begin position="8"/>
        <end position="100"/>
    </location>
</feature>
<dbReference type="PANTHER" id="PTHR31435:SF10">
    <property type="entry name" value="BSR4717 PROTEIN"/>
    <property type="match status" value="1"/>
</dbReference>
<keyword evidence="3" id="KW-1185">Reference proteome</keyword>